<name>A0A6J3LV59_9PEZI</name>
<reference evidence="3" key="3">
    <citation type="submission" date="2025-08" db="UniProtKB">
        <authorList>
            <consortium name="RefSeq"/>
        </authorList>
    </citation>
    <scope>IDENTIFICATION</scope>
    <source>
        <strain evidence="3">CBS 342.82</strain>
    </source>
</reference>
<evidence type="ECO:0000256" key="1">
    <source>
        <dbReference type="SAM" id="MobiDB-lite"/>
    </source>
</evidence>
<feature type="region of interest" description="Disordered" evidence="1">
    <location>
        <begin position="1"/>
        <end position="22"/>
    </location>
</feature>
<organism evidence="3">
    <name type="scientific">Dissoconium aciculare CBS 342.82</name>
    <dbReference type="NCBI Taxonomy" id="1314786"/>
    <lineage>
        <taxon>Eukaryota</taxon>
        <taxon>Fungi</taxon>
        <taxon>Dikarya</taxon>
        <taxon>Ascomycota</taxon>
        <taxon>Pezizomycotina</taxon>
        <taxon>Dothideomycetes</taxon>
        <taxon>Dothideomycetidae</taxon>
        <taxon>Mycosphaerellales</taxon>
        <taxon>Dissoconiaceae</taxon>
        <taxon>Dissoconium</taxon>
    </lineage>
</organism>
<dbReference type="RefSeq" id="XP_033456195.1">
    <property type="nucleotide sequence ID" value="XM_033608898.1"/>
</dbReference>
<keyword evidence="2" id="KW-1185">Reference proteome</keyword>
<protein>
    <submittedName>
        <fullName evidence="3">Uncharacterized protein</fullName>
    </submittedName>
</protein>
<feature type="compositionally biased region" description="Basic and acidic residues" evidence="1">
    <location>
        <begin position="1"/>
        <end position="20"/>
    </location>
</feature>
<accession>A0A6J3LV59</accession>
<dbReference type="GeneID" id="54366699"/>
<gene>
    <name evidence="3" type="ORF">K489DRAFT_75711</name>
</gene>
<proteinExistence type="predicted"/>
<dbReference type="AlphaFoldDB" id="A0A6J3LV59"/>
<reference evidence="3" key="1">
    <citation type="submission" date="2020-01" db="EMBL/GenBank/DDBJ databases">
        <authorList>
            <consortium name="DOE Joint Genome Institute"/>
            <person name="Haridas S."/>
            <person name="Albert R."/>
            <person name="Binder M."/>
            <person name="Bloem J."/>
            <person name="Labutti K."/>
            <person name="Salamov A."/>
            <person name="Andreopoulos B."/>
            <person name="Baker S.E."/>
            <person name="Barry K."/>
            <person name="Bills G."/>
            <person name="Bluhm B.H."/>
            <person name="Cannon C."/>
            <person name="Castanera R."/>
            <person name="Culley D.E."/>
            <person name="Daum C."/>
            <person name="Ezra D."/>
            <person name="Gonzalez J.B."/>
            <person name="Henrissat B."/>
            <person name="Kuo A."/>
            <person name="Liang C."/>
            <person name="Lipzen A."/>
            <person name="Lutzoni F."/>
            <person name="Magnuson J."/>
            <person name="Mondo S."/>
            <person name="Nolan M."/>
            <person name="Ohm R."/>
            <person name="Pangilinan J."/>
            <person name="Park H.-J."/>
            <person name="Ramirez L."/>
            <person name="Alfaro M."/>
            <person name="Sun H."/>
            <person name="Tritt A."/>
            <person name="Yoshinaga Y."/>
            <person name="Zwiers L.-H."/>
            <person name="Turgeon B.G."/>
            <person name="Goodwin S.B."/>
            <person name="Spatafora J.W."/>
            <person name="Crous P.W."/>
            <person name="Grigoriev I.V."/>
        </authorList>
    </citation>
    <scope>NUCLEOTIDE SEQUENCE</scope>
    <source>
        <strain evidence="3">CBS 342.82</strain>
    </source>
</reference>
<dbReference type="Proteomes" id="UP000504637">
    <property type="component" value="Unplaced"/>
</dbReference>
<sequence>MGIERQRGEKRQQKCEERRSRAGPFDNSILRRMERRGTLEIVLLSKTWHCDESRLARFAISGPVSIKRKPYLFLFLSIFSYFNQCSNLYRIHPTRLYEVVTNAANK</sequence>
<evidence type="ECO:0000313" key="3">
    <source>
        <dbReference type="RefSeq" id="XP_033456195.1"/>
    </source>
</evidence>
<evidence type="ECO:0000313" key="2">
    <source>
        <dbReference type="Proteomes" id="UP000504637"/>
    </source>
</evidence>
<reference evidence="3" key="2">
    <citation type="submission" date="2020-04" db="EMBL/GenBank/DDBJ databases">
        <authorList>
            <consortium name="NCBI Genome Project"/>
        </authorList>
    </citation>
    <scope>NUCLEOTIDE SEQUENCE</scope>
    <source>
        <strain evidence="3">CBS 342.82</strain>
    </source>
</reference>